<evidence type="ECO:0000313" key="3">
    <source>
        <dbReference type="Proteomes" id="UP000664209"/>
    </source>
</evidence>
<dbReference type="Pfam" id="PF12680">
    <property type="entry name" value="SnoaL_2"/>
    <property type="match status" value="1"/>
</dbReference>
<organism evidence="2 3">
    <name type="scientific">Actinotalea soli</name>
    <dbReference type="NCBI Taxonomy" id="2819234"/>
    <lineage>
        <taxon>Bacteria</taxon>
        <taxon>Bacillati</taxon>
        <taxon>Actinomycetota</taxon>
        <taxon>Actinomycetes</taxon>
        <taxon>Micrococcales</taxon>
        <taxon>Cellulomonadaceae</taxon>
        <taxon>Actinotalea</taxon>
    </lineage>
</organism>
<dbReference type="SUPFAM" id="SSF54427">
    <property type="entry name" value="NTF2-like"/>
    <property type="match status" value="1"/>
</dbReference>
<sequence>MSSSTTQPDQLPATIRAYLSAHEARDVEAALRAFGPRAVVVDQGQTFRGTSAIRDFLREAGAPFSYTIELVGARQVDDTRWVATNRLEGDFPGGVAELDYRFTLDGDVITELVIGP</sequence>
<feature type="domain" description="SnoaL-like" evidence="1">
    <location>
        <begin position="15"/>
        <end position="93"/>
    </location>
</feature>
<dbReference type="Proteomes" id="UP000664209">
    <property type="component" value="Unassembled WGS sequence"/>
</dbReference>
<name>A0A939RSU5_9CELL</name>
<protein>
    <submittedName>
        <fullName evidence="2">Nuclear transport factor 2 family protein</fullName>
    </submittedName>
</protein>
<comment type="caution">
    <text evidence="2">The sequence shown here is derived from an EMBL/GenBank/DDBJ whole genome shotgun (WGS) entry which is preliminary data.</text>
</comment>
<evidence type="ECO:0000259" key="1">
    <source>
        <dbReference type="Pfam" id="PF12680"/>
    </source>
</evidence>
<evidence type="ECO:0000313" key="2">
    <source>
        <dbReference type="EMBL" id="MBO1752527.1"/>
    </source>
</evidence>
<accession>A0A939RSU5</accession>
<dbReference type="InterPro" id="IPR032710">
    <property type="entry name" value="NTF2-like_dom_sf"/>
</dbReference>
<proteinExistence type="predicted"/>
<dbReference type="EMBL" id="JAGEMK010000006">
    <property type="protein sequence ID" value="MBO1752527.1"/>
    <property type="molecule type" value="Genomic_DNA"/>
</dbReference>
<keyword evidence="3" id="KW-1185">Reference proteome</keyword>
<dbReference type="Gene3D" id="3.10.450.50">
    <property type="match status" value="1"/>
</dbReference>
<dbReference type="AlphaFoldDB" id="A0A939RSU5"/>
<reference evidence="2" key="1">
    <citation type="submission" date="2021-03" db="EMBL/GenBank/DDBJ databases">
        <title>Actinotalea soli sp. nov., isolated from soil.</title>
        <authorList>
            <person name="Ping W."/>
            <person name="Zhang J."/>
        </authorList>
    </citation>
    <scope>NUCLEOTIDE SEQUENCE</scope>
    <source>
        <strain evidence="2">BY-33</strain>
    </source>
</reference>
<dbReference type="RefSeq" id="WP_208056210.1">
    <property type="nucleotide sequence ID" value="NZ_JAGEMK010000006.1"/>
</dbReference>
<gene>
    <name evidence="2" type="ORF">J4G33_12010</name>
</gene>
<dbReference type="InterPro" id="IPR037401">
    <property type="entry name" value="SnoaL-like"/>
</dbReference>